<name>A0ABV6JJ49_9BACL</name>
<comment type="caution">
    <text evidence="1">The sequence shown here is derived from an EMBL/GenBank/DDBJ whole genome shotgun (WGS) entry which is preliminary data.</text>
</comment>
<gene>
    <name evidence="1" type="ORF">ACFFJ8_31805</name>
</gene>
<dbReference type="RefSeq" id="WP_204817445.1">
    <property type="nucleotide sequence ID" value="NZ_JANHOF010000002.1"/>
</dbReference>
<proteinExistence type="predicted"/>
<evidence type="ECO:0000313" key="1">
    <source>
        <dbReference type="EMBL" id="MFC0395943.1"/>
    </source>
</evidence>
<dbReference type="Proteomes" id="UP001589818">
    <property type="component" value="Unassembled WGS sequence"/>
</dbReference>
<organism evidence="1 2">
    <name type="scientific">Paenibacillus mendelii</name>
    <dbReference type="NCBI Taxonomy" id="206163"/>
    <lineage>
        <taxon>Bacteria</taxon>
        <taxon>Bacillati</taxon>
        <taxon>Bacillota</taxon>
        <taxon>Bacilli</taxon>
        <taxon>Bacillales</taxon>
        <taxon>Paenibacillaceae</taxon>
        <taxon>Paenibacillus</taxon>
    </lineage>
</organism>
<reference evidence="1 2" key="1">
    <citation type="submission" date="2024-09" db="EMBL/GenBank/DDBJ databases">
        <authorList>
            <person name="Sun Q."/>
            <person name="Mori K."/>
        </authorList>
    </citation>
    <scope>NUCLEOTIDE SEQUENCE [LARGE SCALE GENOMIC DNA]</scope>
    <source>
        <strain evidence="1 2">CCM 4839</strain>
    </source>
</reference>
<dbReference type="EMBL" id="JBHLVF010000047">
    <property type="protein sequence ID" value="MFC0395943.1"/>
    <property type="molecule type" value="Genomic_DNA"/>
</dbReference>
<evidence type="ECO:0000313" key="2">
    <source>
        <dbReference type="Proteomes" id="UP001589818"/>
    </source>
</evidence>
<sequence>MITSASDRSNGYIPVRTRIFKYRNRLGRLARVKGQDAFGGIGIEIDSRIGGPMTEYSVP</sequence>
<accession>A0ABV6JJ49</accession>
<keyword evidence="2" id="KW-1185">Reference proteome</keyword>
<protein>
    <submittedName>
        <fullName evidence="1">Uncharacterized protein</fullName>
    </submittedName>
</protein>